<evidence type="ECO:0000313" key="2">
    <source>
        <dbReference type="EMBL" id="MCW4472318.1"/>
    </source>
</evidence>
<dbReference type="EMBL" id="JAPCHY010000004">
    <property type="protein sequence ID" value="MCW4472318.1"/>
    <property type="molecule type" value="Genomic_DNA"/>
</dbReference>
<keyword evidence="3" id="KW-1185">Reference proteome</keyword>
<dbReference type="Proteomes" id="UP001209922">
    <property type="component" value="Unassembled WGS sequence"/>
</dbReference>
<accession>A0ABT3JV18</accession>
<comment type="caution">
    <text evidence="2">The sequence shown here is derived from an EMBL/GenBank/DDBJ whole genome shotgun (WGS) entry which is preliminary data.</text>
</comment>
<organism evidence="2 3">
    <name type="scientific">Xanthomonas chitinilytica</name>
    <dbReference type="NCBI Taxonomy" id="2989819"/>
    <lineage>
        <taxon>Bacteria</taxon>
        <taxon>Pseudomonadati</taxon>
        <taxon>Pseudomonadota</taxon>
        <taxon>Gammaproteobacteria</taxon>
        <taxon>Lysobacterales</taxon>
        <taxon>Lysobacteraceae</taxon>
        <taxon>Xanthomonas</taxon>
    </lineage>
</organism>
<name>A0ABT3JV18_9XANT</name>
<evidence type="ECO:0000313" key="3">
    <source>
        <dbReference type="Proteomes" id="UP001209922"/>
    </source>
</evidence>
<sequence length="61" mass="7060">MNFESHLWLWALLLFVVPPLLVAAVNRLVRKRRVFDVNLLLAWFVAVCWLFAIGVILLAVL</sequence>
<keyword evidence="1" id="KW-1133">Transmembrane helix</keyword>
<keyword evidence="1" id="KW-0472">Membrane</keyword>
<gene>
    <name evidence="2" type="ORF">OK345_07355</name>
</gene>
<dbReference type="RefSeq" id="WP_265127268.1">
    <property type="nucleotide sequence ID" value="NZ_JAPCHY010000004.1"/>
</dbReference>
<evidence type="ECO:0000256" key="1">
    <source>
        <dbReference type="SAM" id="Phobius"/>
    </source>
</evidence>
<protein>
    <recommendedName>
        <fullName evidence="4">Superinfection immunity protein</fullName>
    </recommendedName>
</protein>
<reference evidence="2 3" key="1">
    <citation type="submission" date="2022-10" db="EMBL/GenBank/DDBJ databases">
        <title>Xanthomonas sp. H13-6.</title>
        <authorList>
            <person name="Liu X."/>
            <person name="Deng Z."/>
            <person name="Jiang Y."/>
            <person name="Yu T."/>
            <person name="Ai J."/>
        </authorList>
    </citation>
    <scope>NUCLEOTIDE SEQUENCE [LARGE SCALE GENOMIC DNA]</scope>
    <source>
        <strain evidence="2 3">H13-6</strain>
    </source>
</reference>
<proteinExistence type="predicted"/>
<keyword evidence="1" id="KW-0812">Transmembrane</keyword>
<evidence type="ECO:0008006" key="4">
    <source>
        <dbReference type="Google" id="ProtNLM"/>
    </source>
</evidence>
<feature type="transmembrane region" description="Helical" evidence="1">
    <location>
        <begin position="39"/>
        <end position="60"/>
    </location>
</feature>